<dbReference type="HAMAP" id="MF_00500">
    <property type="entry name" value="Ribosomal_bS20"/>
    <property type="match status" value="1"/>
</dbReference>
<evidence type="ECO:0000256" key="1">
    <source>
        <dbReference type="ARBA" id="ARBA00003134"/>
    </source>
</evidence>
<evidence type="ECO:0000256" key="7">
    <source>
        <dbReference type="ARBA" id="ARBA00035136"/>
    </source>
</evidence>
<dbReference type="NCBIfam" id="TIGR00029">
    <property type="entry name" value="S20"/>
    <property type="match status" value="1"/>
</dbReference>
<evidence type="ECO:0000256" key="4">
    <source>
        <dbReference type="ARBA" id="ARBA00022884"/>
    </source>
</evidence>
<dbReference type="InterPro" id="IPR036510">
    <property type="entry name" value="Ribosomal_bS20_sf"/>
</dbReference>
<dbReference type="RefSeq" id="WP_136494523.1">
    <property type="nucleotide sequence ID" value="NZ_CP046052.1"/>
</dbReference>
<dbReference type="OrthoDB" id="9807974at2"/>
<sequence>MANTSSAKKAVRKIARRTAVNRARRSVLRTFVRKVEEAIASGDAAVAAQALQTAAPVVMKAAQRGVIHKNTASRKVSRLTARVKALSASA</sequence>
<proteinExistence type="inferred from homology"/>
<dbReference type="Gene3D" id="1.20.58.110">
    <property type="entry name" value="Ribosomal protein S20"/>
    <property type="match status" value="1"/>
</dbReference>
<dbReference type="SUPFAM" id="SSF46992">
    <property type="entry name" value="Ribosomal protein S20"/>
    <property type="match status" value="1"/>
</dbReference>
<evidence type="ECO:0000256" key="6">
    <source>
        <dbReference type="ARBA" id="ARBA00023274"/>
    </source>
</evidence>
<name>A0A6B8KLH1_9HYPH</name>
<dbReference type="PANTHER" id="PTHR33398:SF1">
    <property type="entry name" value="SMALL RIBOSOMAL SUBUNIT PROTEIN BS20C"/>
    <property type="match status" value="1"/>
</dbReference>
<dbReference type="AlphaFoldDB" id="A0A6B8KLH1"/>
<dbReference type="FunFam" id="1.20.58.110:FF:000001">
    <property type="entry name" value="30S ribosomal protein S20"/>
    <property type="match status" value="1"/>
</dbReference>
<gene>
    <name evidence="8 9" type="primary">rpsT</name>
    <name evidence="9" type="ORF">H2LOC_020550</name>
</gene>
<evidence type="ECO:0000313" key="10">
    <source>
        <dbReference type="Proteomes" id="UP000309061"/>
    </source>
</evidence>
<evidence type="ECO:0000256" key="2">
    <source>
        <dbReference type="ARBA" id="ARBA00007634"/>
    </source>
</evidence>
<keyword evidence="10" id="KW-1185">Reference proteome</keyword>
<comment type="function">
    <text evidence="1 8">Binds directly to 16S ribosomal RNA.</text>
</comment>
<reference evidence="9 10" key="1">
    <citation type="submission" date="2019-11" db="EMBL/GenBank/DDBJ databases">
        <title>The genome sequence of Methylocystis heyeri.</title>
        <authorList>
            <person name="Oshkin I.Y."/>
            <person name="Miroshnikov K."/>
            <person name="Dedysh S.N."/>
        </authorList>
    </citation>
    <scope>NUCLEOTIDE SEQUENCE [LARGE SCALE GENOMIC DNA]</scope>
    <source>
        <strain evidence="9 10">H2</strain>
    </source>
</reference>
<dbReference type="Proteomes" id="UP000309061">
    <property type="component" value="Chromosome"/>
</dbReference>
<keyword evidence="6 8" id="KW-0687">Ribonucleoprotein</keyword>
<keyword evidence="4 8" id="KW-0694">RNA-binding</keyword>
<dbReference type="InterPro" id="IPR002583">
    <property type="entry name" value="Ribosomal_bS20"/>
</dbReference>
<dbReference type="GO" id="GO:0006412">
    <property type="term" value="P:translation"/>
    <property type="evidence" value="ECO:0007669"/>
    <property type="project" value="UniProtKB-UniRule"/>
</dbReference>
<keyword evidence="3 8" id="KW-0699">rRNA-binding</keyword>
<organism evidence="9 10">
    <name type="scientific">Methylocystis heyeri</name>
    <dbReference type="NCBI Taxonomy" id="391905"/>
    <lineage>
        <taxon>Bacteria</taxon>
        <taxon>Pseudomonadati</taxon>
        <taxon>Pseudomonadota</taxon>
        <taxon>Alphaproteobacteria</taxon>
        <taxon>Hyphomicrobiales</taxon>
        <taxon>Methylocystaceae</taxon>
        <taxon>Methylocystis</taxon>
    </lineage>
</organism>
<dbReference type="GO" id="GO:0015935">
    <property type="term" value="C:small ribosomal subunit"/>
    <property type="evidence" value="ECO:0007669"/>
    <property type="project" value="TreeGrafter"/>
</dbReference>
<dbReference type="GO" id="GO:0005829">
    <property type="term" value="C:cytosol"/>
    <property type="evidence" value="ECO:0007669"/>
    <property type="project" value="TreeGrafter"/>
</dbReference>
<dbReference type="GO" id="GO:0070181">
    <property type="term" value="F:small ribosomal subunit rRNA binding"/>
    <property type="evidence" value="ECO:0007669"/>
    <property type="project" value="TreeGrafter"/>
</dbReference>
<dbReference type="KEGG" id="mhey:H2LOC_020550"/>
<evidence type="ECO:0000256" key="3">
    <source>
        <dbReference type="ARBA" id="ARBA00022730"/>
    </source>
</evidence>
<dbReference type="PANTHER" id="PTHR33398">
    <property type="entry name" value="30S RIBOSOMAL PROTEIN S20"/>
    <property type="match status" value="1"/>
</dbReference>
<evidence type="ECO:0000256" key="8">
    <source>
        <dbReference type="HAMAP-Rule" id="MF_00500"/>
    </source>
</evidence>
<evidence type="ECO:0000256" key="5">
    <source>
        <dbReference type="ARBA" id="ARBA00022980"/>
    </source>
</evidence>
<dbReference type="GO" id="GO:0003735">
    <property type="term" value="F:structural constituent of ribosome"/>
    <property type="evidence" value="ECO:0007669"/>
    <property type="project" value="InterPro"/>
</dbReference>
<keyword evidence="5 8" id="KW-0689">Ribosomal protein</keyword>
<dbReference type="EMBL" id="CP046052">
    <property type="protein sequence ID" value="QGM47875.1"/>
    <property type="molecule type" value="Genomic_DNA"/>
</dbReference>
<dbReference type="Pfam" id="PF01649">
    <property type="entry name" value="Ribosomal_S20p"/>
    <property type="match status" value="1"/>
</dbReference>
<comment type="similarity">
    <text evidence="2 8">Belongs to the bacterial ribosomal protein bS20 family.</text>
</comment>
<protein>
    <recommendedName>
        <fullName evidence="7 8">Small ribosomal subunit protein bS20</fullName>
    </recommendedName>
</protein>
<evidence type="ECO:0000313" key="9">
    <source>
        <dbReference type="EMBL" id="QGM47875.1"/>
    </source>
</evidence>
<accession>A0A6B8KLH1</accession>